<dbReference type="PANTHER" id="PTHR12184:SF1">
    <property type="entry name" value="UBIQUINOL-CYTOCHROME-C REDUCTASE COMPLEX ASSEMBLY FACTOR 1"/>
    <property type="match status" value="1"/>
</dbReference>
<dbReference type="EMBL" id="CP002102">
    <property type="protein sequence ID" value="ADL01205.1"/>
    <property type="molecule type" value="Genomic_DNA"/>
</dbReference>
<dbReference type="OrthoDB" id="7158889at2"/>
<feature type="domain" description="Ubiquinol-cytochrome c chaperone" evidence="3">
    <location>
        <begin position="34"/>
        <end position="170"/>
    </location>
</feature>
<organism evidence="4 5">
    <name type="scientific">Brevundimonas subvibrioides (strain ATCC 15264 / DSM 4735 / LMG 14903 / NBRC 16000 / CB 81)</name>
    <name type="common">Caulobacter subvibrioides</name>
    <dbReference type="NCBI Taxonomy" id="633149"/>
    <lineage>
        <taxon>Bacteria</taxon>
        <taxon>Pseudomonadati</taxon>
        <taxon>Pseudomonadota</taxon>
        <taxon>Alphaproteobacteria</taxon>
        <taxon>Caulobacterales</taxon>
        <taxon>Caulobacteraceae</taxon>
        <taxon>Brevundimonas</taxon>
    </lineage>
</organism>
<dbReference type="PIRSF" id="PIRSF032079">
    <property type="entry name" value="UCP032079"/>
    <property type="match status" value="1"/>
</dbReference>
<dbReference type="InParanoid" id="D9QHN9"/>
<gene>
    <name evidence="4" type="ordered locus">Bresu_1894</name>
</gene>
<dbReference type="Proteomes" id="UP000002696">
    <property type="component" value="Chromosome"/>
</dbReference>
<name>D9QHN9_BRESC</name>
<dbReference type="BioCyc" id="BSUB633149:G1GM8-1886-MONOMER"/>
<dbReference type="eggNOG" id="COG5452">
    <property type="taxonomic scope" value="Bacteria"/>
</dbReference>
<dbReference type="HOGENOM" id="CLU_051390_5_1_5"/>
<comment type="similarity">
    <text evidence="1">Belongs to the CBP3 family.</text>
</comment>
<dbReference type="Pfam" id="PF03981">
    <property type="entry name" value="Ubiq_cyt_C_chap"/>
    <property type="match status" value="1"/>
</dbReference>
<dbReference type="KEGG" id="bsb:Bresu_1894"/>
<reference evidence="5" key="1">
    <citation type="journal article" date="2011" name="J. Bacteriol.">
        <title>Genome sequences of eight morphologically diverse alphaproteobacteria.</title>
        <authorList>
            <consortium name="US DOE Joint Genome Institute"/>
            <person name="Brown P.J."/>
            <person name="Kysela D.T."/>
            <person name="Buechlein A."/>
            <person name="Hemmerich C."/>
            <person name="Brun Y.V."/>
        </authorList>
    </citation>
    <scope>NUCLEOTIDE SEQUENCE [LARGE SCALE GENOMIC DNA]</scope>
    <source>
        <strain evidence="5">ATCC 15264 / DSM 4735 / LMG 14903 / NBRC 16000 / CB 81</strain>
    </source>
</reference>
<proteinExistence type="inferred from homology"/>
<dbReference type="STRING" id="633149.Bresu_1894"/>
<dbReference type="RefSeq" id="WP_013269306.1">
    <property type="nucleotide sequence ID" value="NC_014375.1"/>
</dbReference>
<accession>D9QHN9</accession>
<dbReference type="InterPro" id="IPR021150">
    <property type="entry name" value="Ubiq_cyt_c_chap"/>
</dbReference>
<sequence length="179" mass="19726">MLKNLFRSRERSRPGLALYEAAVAQARQPGFYRDLGVTDQIDARFELYTLHVLLLVMRLREEPAPNTQAGAEAGQDLFDVYVSALDNSLRELGVHDVTMAKKMRKLGEALYGRMTAYEPAIREADAAALSTGLARNVYESQDAAVAEGLAAYALAARAKLAEQPMETVLTRPQWPEVAA</sequence>
<dbReference type="PANTHER" id="PTHR12184">
    <property type="entry name" value="UBIQUINOL-CYTOCHROME C REDUCTASE COMPLEX ASSEMBLY FACTOR 1 FAMILY MEMBER"/>
    <property type="match status" value="1"/>
</dbReference>
<comment type="similarity">
    <text evidence="2">Belongs to the UPF0174 family.</text>
</comment>
<evidence type="ECO:0000259" key="3">
    <source>
        <dbReference type="Pfam" id="PF03981"/>
    </source>
</evidence>
<dbReference type="InterPro" id="IPR007129">
    <property type="entry name" value="Ubiqinol_cyt_c_chaperone_CPB3"/>
</dbReference>
<dbReference type="InterPro" id="IPR014569">
    <property type="entry name" value="Ubq_cyt-c_CBP3-rel"/>
</dbReference>
<evidence type="ECO:0000256" key="1">
    <source>
        <dbReference type="ARBA" id="ARBA00006407"/>
    </source>
</evidence>
<keyword evidence="5" id="KW-1185">Reference proteome</keyword>
<evidence type="ECO:0000313" key="5">
    <source>
        <dbReference type="Proteomes" id="UP000002696"/>
    </source>
</evidence>
<dbReference type="AlphaFoldDB" id="D9QHN9"/>
<evidence type="ECO:0000313" key="4">
    <source>
        <dbReference type="EMBL" id="ADL01205.1"/>
    </source>
</evidence>
<protein>
    <submittedName>
        <fullName evidence="4">Ubiquinol-cytochrome c chaperone/UPF0174</fullName>
    </submittedName>
</protein>
<evidence type="ECO:0000256" key="2">
    <source>
        <dbReference type="ARBA" id="ARBA00006436"/>
    </source>
</evidence>